<dbReference type="AlphaFoldDB" id="A0A1I2FHS4"/>
<dbReference type="RefSeq" id="WP_091664121.1">
    <property type="nucleotide sequence ID" value="NZ_FONT01000012.1"/>
</dbReference>
<dbReference type="OrthoDB" id="1799385at2"/>
<protein>
    <recommendedName>
        <fullName evidence="3">Coat F domain-containing protein</fullName>
    </recommendedName>
</protein>
<sequence>MQQQPMQQSQQPLHQPPQAISVKDQLYLSDMLNWNLNAAKKCAFFAKQCSDTEIKQELDKTARMHEKHYQRLLTHFQSHSPLNQTTSN</sequence>
<evidence type="ECO:0008006" key="3">
    <source>
        <dbReference type="Google" id="ProtNLM"/>
    </source>
</evidence>
<keyword evidence="2" id="KW-1185">Reference proteome</keyword>
<dbReference type="STRING" id="930128.SAMN05192532_1124"/>
<gene>
    <name evidence="1" type="ORF">SAMN05192532_1124</name>
</gene>
<reference evidence="1 2" key="1">
    <citation type="submission" date="2016-10" db="EMBL/GenBank/DDBJ databases">
        <authorList>
            <person name="de Groot N.N."/>
        </authorList>
    </citation>
    <scope>NUCLEOTIDE SEQUENCE [LARGE SCALE GENOMIC DNA]</scope>
    <source>
        <strain evidence="1 2">DSM 23995</strain>
    </source>
</reference>
<proteinExistence type="predicted"/>
<accession>A0A1I2FHS4</accession>
<dbReference type="Proteomes" id="UP000199516">
    <property type="component" value="Unassembled WGS sequence"/>
</dbReference>
<organism evidence="1 2">
    <name type="scientific">Alteribacillus iranensis</name>
    <dbReference type="NCBI Taxonomy" id="930128"/>
    <lineage>
        <taxon>Bacteria</taxon>
        <taxon>Bacillati</taxon>
        <taxon>Bacillota</taxon>
        <taxon>Bacilli</taxon>
        <taxon>Bacillales</taxon>
        <taxon>Bacillaceae</taxon>
        <taxon>Alteribacillus</taxon>
    </lineage>
</organism>
<evidence type="ECO:0000313" key="2">
    <source>
        <dbReference type="Proteomes" id="UP000199516"/>
    </source>
</evidence>
<name>A0A1I2FHS4_9BACI</name>
<dbReference type="EMBL" id="FONT01000012">
    <property type="protein sequence ID" value="SFF04308.1"/>
    <property type="molecule type" value="Genomic_DNA"/>
</dbReference>
<evidence type="ECO:0000313" key="1">
    <source>
        <dbReference type="EMBL" id="SFF04308.1"/>
    </source>
</evidence>